<evidence type="ECO:0000256" key="1">
    <source>
        <dbReference type="SAM" id="MobiDB-lite"/>
    </source>
</evidence>
<comment type="caution">
    <text evidence="2">The sequence shown here is derived from an EMBL/GenBank/DDBJ whole genome shotgun (WGS) entry which is preliminary data.</text>
</comment>
<name>A0A242MVX2_CABSO</name>
<dbReference type="Proteomes" id="UP000194546">
    <property type="component" value="Unassembled WGS sequence"/>
</dbReference>
<evidence type="ECO:0000313" key="3">
    <source>
        <dbReference type="Proteomes" id="UP000194546"/>
    </source>
</evidence>
<gene>
    <name evidence="2" type="ORF">PAMC26510_13560</name>
</gene>
<feature type="region of interest" description="Disordered" evidence="1">
    <location>
        <begin position="122"/>
        <end position="151"/>
    </location>
</feature>
<organism evidence="2 3">
    <name type="scientific">Caballeronia sordidicola</name>
    <name type="common">Burkholderia sordidicola</name>
    <dbReference type="NCBI Taxonomy" id="196367"/>
    <lineage>
        <taxon>Bacteria</taxon>
        <taxon>Pseudomonadati</taxon>
        <taxon>Pseudomonadota</taxon>
        <taxon>Betaproteobacteria</taxon>
        <taxon>Burkholderiales</taxon>
        <taxon>Burkholderiaceae</taxon>
        <taxon>Caballeronia</taxon>
    </lineage>
</organism>
<evidence type="ECO:0000313" key="2">
    <source>
        <dbReference type="EMBL" id="OTP75462.1"/>
    </source>
</evidence>
<reference evidence="2 3" key="1">
    <citation type="submission" date="2017-03" db="EMBL/GenBank/DDBJ databases">
        <title>Genome analysis of strain PAMC 26510.</title>
        <authorList>
            <person name="Oh H.-M."/>
            <person name="Yang J.-A."/>
        </authorList>
    </citation>
    <scope>NUCLEOTIDE SEQUENCE [LARGE SCALE GENOMIC DNA]</scope>
    <source>
        <strain evidence="2 3">PAMC 26510</strain>
    </source>
</reference>
<accession>A0A242MVX2</accession>
<dbReference type="NCBIfam" id="NF033419">
    <property type="entry name" value="T6SS_TagK_dom"/>
    <property type="match status" value="1"/>
</dbReference>
<dbReference type="EMBL" id="NBTY01000073">
    <property type="protein sequence ID" value="OTP75462.1"/>
    <property type="molecule type" value="Genomic_DNA"/>
</dbReference>
<protein>
    <submittedName>
        <fullName evidence="2">Uncharacterized protein</fullName>
    </submittedName>
</protein>
<proteinExistence type="predicted"/>
<sequence length="151" mass="16505">MIGTVAYSHQRPRDEAIEPDLMGSLYEQYCRALDDPSASFSGSWSTPASVEQVSSTMDAHVNQHGESIEAVISGVRGVEHFFGKLNAETSPPAVMLEPLPEILRLFAAPEFKTRSSRLPSALVRREHHAPGIDSPLFAPRRAQSEPPEPVA</sequence>
<dbReference type="AlphaFoldDB" id="A0A242MVX2"/>
<dbReference type="InterPro" id="IPR047914">
    <property type="entry name" value="TagK-like_C"/>
</dbReference>